<dbReference type="AlphaFoldDB" id="A0AAV6LKZ9"/>
<dbReference type="GO" id="GO:0005634">
    <property type="term" value="C:nucleus"/>
    <property type="evidence" value="ECO:0007669"/>
    <property type="project" value="UniProtKB-SubCell"/>
</dbReference>
<comment type="function">
    <text evidence="1">Putative transcription activator involved in regulating light control of development.</text>
</comment>
<reference evidence="2" key="1">
    <citation type="submission" date="2020-08" db="EMBL/GenBank/DDBJ databases">
        <title>Plant Genome Project.</title>
        <authorList>
            <person name="Zhang R.-G."/>
        </authorList>
    </citation>
    <scope>NUCLEOTIDE SEQUENCE</scope>
    <source>
        <strain evidence="2">WSP0</strain>
        <tissue evidence="2">Leaf</tissue>
    </source>
</reference>
<dbReference type="PANTHER" id="PTHR31669">
    <property type="entry name" value="PROTEIN FAR1-RELATED SEQUENCE 10-RELATED"/>
    <property type="match status" value="1"/>
</dbReference>
<dbReference type="GO" id="GO:0006355">
    <property type="term" value="P:regulation of DNA-templated transcription"/>
    <property type="evidence" value="ECO:0007669"/>
    <property type="project" value="UniProtKB-UniRule"/>
</dbReference>
<organism evidence="2 3">
    <name type="scientific">Rhododendron griersonianum</name>
    <dbReference type="NCBI Taxonomy" id="479676"/>
    <lineage>
        <taxon>Eukaryota</taxon>
        <taxon>Viridiplantae</taxon>
        <taxon>Streptophyta</taxon>
        <taxon>Embryophyta</taxon>
        <taxon>Tracheophyta</taxon>
        <taxon>Spermatophyta</taxon>
        <taxon>Magnoliopsida</taxon>
        <taxon>eudicotyledons</taxon>
        <taxon>Gunneridae</taxon>
        <taxon>Pentapetalae</taxon>
        <taxon>asterids</taxon>
        <taxon>Ericales</taxon>
        <taxon>Ericaceae</taxon>
        <taxon>Ericoideae</taxon>
        <taxon>Rhodoreae</taxon>
        <taxon>Rhododendron</taxon>
    </lineage>
</organism>
<dbReference type="PANTHER" id="PTHR31669:SF281">
    <property type="entry name" value="PROTEIN FAR1-RELATED SEQUENCE"/>
    <property type="match status" value="1"/>
</dbReference>
<keyword evidence="1" id="KW-0862">Zinc</keyword>
<evidence type="ECO:0000256" key="1">
    <source>
        <dbReference type="RuleBase" id="RU367018"/>
    </source>
</evidence>
<comment type="subcellular location">
    <subcellularLocation>
        <location evidence="1">Nucleus</location>
    </subcellularLocation>
</comment>
<keyword evidence="1" id="KW-0539">Nucleus</keyword>
<name>A0AAV6LKZ9_9ERIC</name>
<keyword evidence="1" id="KW-0479">Metal-binding</keyword>
<keyword evidence="1" id="KW-0863">Zinc-finger</keyword>
<accession>A0AAV6LKZ9</accession>
<proteinExistence type="inferred from homology"/>
<evidence type="ECO:0000313" key="3">
    <source>
        <dbReference type="Proteomes" id="UP000823749"/>
    </source>
</evidence>
<evidence type="ECO:0000313" key="2">
    <source>
        <dbReference type="EMBL" id="KAG5565502.1"/>
    </source>
</evidence>
<dbReference type="GO" id="GO:0008270">
    <property type="term" value="F:zinc ion binding"/>
    <property type="evidence" value="ECO:0007669"/>
    <property type="project" value="UniProtKB-UniRule"/>
</dbReference>
<comment type="caution">
    <text evidence="2">The sequence shown here is derived from an EMBL/GenBank/DDBJ whole genome shotgun (WGS) entry which is preliminary data.</text>
</comment>
<dbReference type="EMBL" id="JACTNZ010000001">
    <property type="protein sequence ID" value="KAG5565502.1"/>
    <property type="molecule type" value="Genomic_DNA"/>
</dbReference>
<comment type="similarity">
    <text evidence="1">Belongs to the FHY3/FAR1 family.</text>
</comment>
<dbReference type="InterPro" id="IPR031052">
    <property type="entry name" value="FHY3/FAR1"/>
</dbReference>
<protein>
    <recommendedName>
        <fullName evidence="1">Protein FAR1-RELATED SEQUENCE</fullName>
    </recommendedName>
</protein>
<dbReference type="Proteomes" id="UP000823749">
    <property type="component" value="Chromosome 1"/>
</dbReference>
<keyword evidence="3" id="KW-1185">Reference proteome</keyword>
<gene>
    <name evidence="2" type="ORF">RHGRI_001407</name>
</gene>
<sequence>MAWNAMLDEYNLHSNTWLQRIFDLREKWARPYTRWAWSAGMKSTQLSESFNSDLKDYLRSDHNLVQFFTHFERLLDEKRYKEREAEYALSYKLPKIKVSVKMLTEAGKVYTKTIFEEFQEEYVDALELCIIDRLDHLQEPDCILYLIAADDYVKASELKDTYEVSIEQGTKLLQTVEGMLQFHTSCKTVGMGESKEKQGYADNENAIKPKGLKKRIVYDRRRRRIRSSVEKALAVTRQKRHSSQGVQVPPHMLQYLLSQCPQLPNSMPATWNAAAAACFAPS</sequence>